<proteinExistence type="predicted"/>
<evidence type="ECO:0000313" key="3">
    <source>
        <dbReference type="EMBL" id="SEC22110.1"/>
    </source>
</evidence>
<keyword evidence="2" id="KW-0472">Membrane</keyword>
<evidence type="ECO:0000256" key="1">
    <source>
        <dbReference type="SAM" id="MobiDB-lite"/>
    </source>
</evidence>
<evidence type="ECO:0000256" key="2">
    <source>
        <dbReference type="SAM" id="Phobius"/>
    </source>
</evidence>
<feature type="region of interest" description="Disordered" evidence="1">
    <location>
        <begin position="1"/>
        <end position="21"/>
    </location>
</feature>
<accession>A0A1H4QR22</accession>
<keyword evidence="2" id="KW-0812">Transmembrane</keyword>
<sequence>MPKAARISTPIPVSSTSENENSDTAQFVTVALFSGIGLLISLVAVIFGIQGVWS</sequence>
<gene>
    <name evidence="3" type="ORF">SAMN05444164_1319</name>
</gene>
<feature type="transmembrane region" description="Helical" evidence="2">
    <location>
        <begin position="27"/>
        <end position="49"/>
    </location>
</feature>
<dbReference type="EMBL" id="FNTH01000001">
    <property type="protein sequence ID" value="SEC22110.1"/>
    <property type="molecule type" value="Genomic_DNA"/>
</dbReference>
<keyword evidence="2" id="KW-1133">Transmembrane helix</keyword>
<dbReference type="RefSeq" id="WP_092114800.1">
    <property type="nucleotide sequence ID" value="NZ_FNTH01000001.1"/>
</dbReference>
<protein>
    <submittedName>
        <fullName evidence="3">Uncharacterized protein</fullName>
    </submittedName>
</protein>
<evidence type="ECO:0000313" key="4">
    <source>
        <dbReference type="Proteomes" id="UP000198992"/>
    </source>
</evidence>
<dbReference type="AlphaFoldDB" id="A0A1H4QR22"/>
<feature type="compositionally biased region" description="Polar residues" evidence="1">
    <location>
        <begin position="11"/>
        <end position="21"/>
    </location>
</feature>
<organism evidence="3 4">
    <name type="scientific">Bradyrhizobium erythrophlei</name>
    <dbReference type="NCBI Taxonomy" id="1437360"/>
    <lineage>
        <taxon>Bacteria</taxon>
        <taxon>Pseudomonadati</taxon>
        <taxon>Pseudomonadota</taxon>
        <taxon>Alphaproteobacteria</taxon>
        <taxon>Hyphomicrobiales</taxon>
        <taxon>Nitrobacteraceae</taxon>
        <taxon>Bradyrhizobium</taxon>
    </lineage>
</organism>
<reference evidence="3 4" key="1">
    <citation type="submission" date="2016-10" db="EMBL/GenBank/DDBJ databases">
        <authorList>
            <person name="de Groot N.N."/>
        </authorList>
    </citation>
    <scope>NUCLEOTIDE SEQUENCE [LARGE SCALE GENOMIC DNA]</scope>
    <source>
        <strain evidence="3 4">MT12</strain>
    </source>
</reference>
<name>A0A1H4QR22_9BRAD</name>
<dbReference type="Proteomes" id="UP000198992">
    <property type="component" value="Unassembled WGS sequence"/>
</dbReference>